<dbReference type="PANTHER" id="PTHR24348:SF53">
    <property type="entry name" value="SERINE_THREONINE-PROTEIN KINASE ATG1T"/>
    <property type="match status" value="1"/>
</dbReference>
<dbReference type="GO" id="GO:0005524">
    <property type="term" value="F:ATP binding"/>
    <property type="evidence" value="ECO:0007669"/>
    <property type="project" value="InterPro"/>
</dbReference>
<evidence type="ECO:0000259" key="1">
    <source>
        <dbReference type="PROSITE" id="PS50011"/>
    </source>
</evidence>
<dbReference type="InterPro" id="IPR000719">
    <property type="entry name" value="Prot_kinase_dom"/>
</dbReference>
<feature type="non-terminal residue" evidence="2">
    <location>
        <position position="1"/>
    </location>
</feature>
<dbReference type="InterPro" id="IPR045269">
    <property type="entry name" value="Atg1-like"/>
</dbReference>
<gene>
    <name evidence="2" type="ORF">FRX31_006322</name>
</gene>
<dbReference type="InterPro" id="IPR011009">
    <property type="entry name" value="Kinase-like_dom_sf"/>
</dbReference>
<comment type="caution">
    <text evidence="2">The sequence shown here is derived from an EMBL/GenBank/DDBJ whole genome shotgun (WGS) entry which is preliminary data.</text>
</comment>
<keyword evidence="3" id="KW-1185">Reference proteome</keyword>
<name>A0A7J6X301_THATH</name>
<dbReference type="InterPro" id="IPR008271">
    <property type="entry name" value="Ser/Thr_kinase_AS"/>
</dbReference>
<dbReference type="PROSITE" id="PS50011">
    <property type="entry name" value="PROTEIN_KINASE_DOM"/>
    <property type="match status" value="1"/>
</dbReference>
<evidence type="ECO:0000313" key="3">
    <source>
        <dbReference type="Proteomes" id="UP000554482"/>
    </source>
</evidence>
<sequence>IEGSIFLVLEFCAGGNLASYIQRHGRVQEQIAKRFTLQLGAGLNVLHTHHIIHRDLKPENILLSTAACDAMLKISDFGLS</sequence>
<proteinExistence type="predicted"/>
<organism evidence="2 3">
    <name type="scientific">Thalictrum thalictroides</name>
    <name type="common">Rue-anemone</name>
    <name type="synonym">Anemone thalictroides</name>
    <dbReference type="NCBI Taxonomy" id="46969"/>
    <lineage>
        <taxon>Eukaryota</taxon>
        <taxon>Viridiplantae</taxon>
        <taxon>Streptophyta</taxon>
        <taxon>Embryophyta</taxon>
        <taxon>Tracheophyta</taxon>
        <taxon>Spermatophyta</taxon>
        <taxon>Magnoliopsida</taxon>
        <taxon>Ranunculales</taxon>
        <taxon>Ranunculaceae</taxon>
        <taxon>Thalictroideae</taxon>
        <taxon>Thalictrum</taxon>
    </lineage>
</organism>
<dbReference type="Gene3D" id="1.10.510.10">
    <property type="entry name" value="Transferase(Phosphotransferase) domain 1"/>
    <property type="match status" value="1"/>
</dbReference>
<feature type="domain" description="Protein kinase" evidence="1">
    <location>
        <begin position="1"/>
        <end position="80"/>
    </location>
</feature>
<dbReference type="OrthoDB" id="346907at2759"/>
<dbReference type="GO" id="GO:0004674">
    <property type="term" value="F:protein serine/threonine kinase activity"/>
    <property type="evidence" value="ECO:0007669"/>
    <property type="project" value="InterPro"/>
</dbReference>
<keyword evidence="2" id="KW-0808">Transferase</keyword>
<dbReference type="GO" id="GO:0000045">
    <property type="term" value="P:autophagosome assembly"/>
    <property type="evidence" value="ECO:0007669"/>
    <property type="project" value="TreeGrafter"/>
</dbReference>
<dbReference type="Proteomes" id="UP000554482">
    <property type="component" value="Unassembled WGS sequence"/>
</dbReference>
<dbReference type="PROSITE" id="PS00108">
    <property type="entry name" value="PROTEIN_KINASE_ST"/>
    <property type="match status" value="1"/>
</dbReference>
<protein>
    <submittedName>
        <fullName evidence="2">Serine/threonine-protein kinase ATG1t</fullName>
    </submittedName>
</protein>
<keyword evidence="2" id="KW-0418">Kinase</keyword>
<dbReference type="PANTHER" id="PTHR24348">
    <property type="entry name" value="SERINE/THREONINE-PROTEIN KINASE UNC-51-RELATED"/>
    <property type="match status" value="1"/>
</dbReference>
<dbReference type="AlphaFoldDB" id="A0A7J6X301"/>
<dbReference type="Pfam" id="PF00069">
    <property type="entry name" value="Pkinase"/>
    <property type="match status" value="1"/>
</dbReference>
<accession>A0A7J6X301</accession>
<dbReference type="GO" id="GO:0016020">
    <property type="term" value="C:membrane"/>
    <property type="evidence" value="ECO:0007669"/>
    <property type="project" value="TreeGrafter"/>
</dbReference>
<dbReference type="GO" id="GO:0005829">
    <property type="term" value="C:cytosol"/>
    <property type="evidence" value="ECO:0007669"/>
    <property type="project" value="TreeGrafter"/>
</dbReference>
<dbReference type="GO" id="GO:0000407">
    <property type="term" value="C:phagophore assembly site"/>
    <property type="evidence" value="ECO:0007669"/>
    <property type="project" value="TreeGrafter"/>
</dbReference>
<reference evidence="2 3" key="1">
    <citation type="submission" date="2020-06" db="EMBL/GenBank/DDBJ databases">
        <title>Transcriptomic and genomic resources for Thalictrum thalictroides and T. hernandezii: Facilitating candidate gene discovery in an emerging model plant lineage.</title>
        <authorList>
            <person name="Arias T."/>
            <person name="Riano-Pachon D.M."/>
            <person name="Di Stilio V.S."/>
        </authorList>
    </citation>
    <scope>NUCLEOTIDE SEQUENCE [LARGE SCALE GENOMIC DNA]</scope>
    <source>
        <strain evidence="3">cv. WT478/WT964</strain>
        <tissue evidence="2">Leaves</tissue>
    </source>
</reference>
<dbReference type="EMBL" id="JABWDY010005873">
    <property type="protein sequence ID" value="KAF5204091.1"/>
    <property type="molecule type" value="Genomic_DNA"/>
</dbReference>
<dbReference type="GO" id="GO:0005776">
    <property type="term" value="C:autophagosome"/>
    <property type="evidence" value="ECO:0007669"/>
    <property type="project" value="TreeGrafter"/>
</dbReference>
<dbReference type="SUPFAM" id="SSF56112">
    <property type="entry name" value="Protein kinase-like (PK-like)"/>
    <property type="match status" value="1"/>
</dbReference>
<feature type="non-terminal residue" evidence="2">
    <location>
        <position position="80"/>
    </location>
</feature>
<dbReference type="GO" id="GO:0010506">
    <property type="term" value="P:regulation of autophagy"/>
    <property type="evidence" value="ECO:0007669"/>
    <property type="project" value="InterPro"/>
</dbReference>
<evidence type="ECO:0000313" key="2">
    <source>
        <dbReference type="EMBL" id="KAF5204091.1"/>
    </source>
</evidence>